<protein>
    <submittedName>
        <fullName evidence="4">LytTR family DNA-binding domain-containing protein</fullName>
    </submittedName>
</protein>
<dbReference type="PROSITE" id="PS50930">
    <property type="entry name" value="HTH_LYTTR"/>
    <property type="match status" value="1"/>
</dbReference>
<keyword evidence="5" id="KW-1185">Reference proteome</keyword>
<dbReference type="Proteomes" id="UP001172082">
    <property type="component" value="Unassembled WGS sequence"/>
</dbReference>
<dbReference type="PANTHER" id="PTHR37299">
    <property type="entry name" value="TRANSCRIPTIONAL REGULATOR-RELATED"/>
    <property type="match status" value="1"/>
</dbReference>
<keyword evidence="4" id="KW-0238">DNA-binding</keyword>
<feature type="modified residue" description="4-aspartylphosphate" evidence="1">
    <location>
        <position position="56"/>
    </location>
</feature>
<keyword evidence="1" id="KW-0597">Phosphoprotein</keyword>
<evidence type="ECO:0000313" key="4">
    <source>
        <dbReference type="EMBL" id="MDN5204418.1"/>
    </source>
</evidence>
<feature type="domain" description="HTH LytTR-type" evidence="3">
    <location>
        <begin position="150"/>
        <end position="257"/>
    </location>
</feature>
<proteinExistence type="predicted"/>
<dbReference type="PROSITE" id="PS50110">
    <property type="entry name" value="RESPONSE_REGULATORY"/>
    <property type="match status" value="1"/>
</dbReference>
<reference evidence="4" key="1">
    <citation type="submission" date="2023-06" db="EMBL/GenBank/DDBJ databases">
        <title>Genomic of Parafulvivirga corallium.</title>
        <authorList>
            <person name="Wang G."/>
        </authorList>
    </citation>
    <scope>NUCLEOTIDE SEQUENCE</scope>
    <source>
        <strain evidence="4">BMA10</strain>
    </source>
</reference>
<dbReference type="SMART" id="SM00850">
    <property type="entry name" value="LytTR"/>
    <property type="match status" value="1"/>
</dbReference>
<dbReference type="Gene3D" id="2.40.50.1020">
    <property type="entry name" value="LytTr DNA-binding domain"/>
    <property type="match status" value="1"/>
</dbReference>
<accession>A0ABT8KVJ1</accession>
<dbReference type="RefSeq" id="WP_346754441.1">
    <property type="nucleotide sequence ID" value="NZ_JAUJEA010000011.1"/>
</dbReference>
<dbReference type="InterPro" id="IPR001789">
    <property type="entry name" value="Sig_transdc_resp-reg_receiver"/>
</dbReference>
<sequence>MKIAIIEDEKPAAEKLERHLKKYDANNEIIEVLSSIEKAVSWLKRNQNEIDILFMDIQLADGLSFEIFDRVEVNKPIIFTTAYNEYAIDAFKVNGLDYLLKPITFDSLAHSLDKIEKLRSTLNPSSQNSQLTEIRRALSILKDSAYKNRFMVKVGEHIKSITTDNIELFYAEGRTAYLLTQEGRKFIIDYKLESLEEMLDPTVFFRANRSFILNINAIKDVLIYSNSRLKITLERDFAREIIVSRDKVAMFKDWFSGSN</sequence>
<evidence type="ECO:0000313" key="5">
    <source>
        <dbReference type="Proteomes" id="UP001172082"/>
    </source>
</evidence>
<evidence type="ECO:0000259" key="3">
    <source>
        <dbReference type="PROSITE" id="PS50930"/>
    </source>
</evidence>
<dbReference type="Gene3D" id="3.40.50.2300">
    <property type="match status" value="1"/>
</dbReference>
<evidence type="ECO:0000259" key="2">
    <source>
        <dbReference type="PROSITE" id="PS50110"/>
    </source>
</evidence>
<dbReference type="InterPro" id="IPR046947">
    <property type="entry name" value="LytR-like"/>
</dbReference>
<comment type="caution">
    <text evidence="4">The sequence shown here is derived from an EMBL/GenBank/DDBJ whole genome shotgun (WGS) entry which is preliminary data.</text>
</comment>
<gene>
    <name evidence="4" type="ORF">QQ008_23700</name>
</gene>
<dbReference type="EMBL" id="JAUJEA010000011">
    <property type="protein sequence ID" value="MDN5204418.1"/>
    <property type="molecule type" value="Genomic_DNA"/>
</dbReference>
<organism evidence="4 5">
    <name type="scientific">Splendidivirga corallicola</name>
    <dbReference type="NCBI Taxonomy" id="3051826"/>
    <lineage>
        <taxon>Bacteria</taxon>
        <taxon>Pseudomonadati</taxon>
        <taxon>Bacteroidota</taxon>
        <taxon>Cytophagia</taxon>
        <taxon>Cytophagales</taxon>
        <taxon>Splendidivirgaceae</taxon>
        <taxon>Splendidivirga</taxon>
    </lineage>
</organism>
<dbReference type="Pfam" id="PF04397">
    <property type="entry name" value="LytTR"/>
    <property type="match status" value="1"/>
</dbReference>
<dbReference type="Pfam" id="PF00072">
    <property type="entry name" value="Response_reg"/>
    <property type="match status" value="1"/>
</dbReference>
<feature type="domain" description="Response regulatory" evidence="2">
    <location>
        <begin position="2"/>
        <end position="116"/>
    </location>
</feature>
<name>A0ABT8KVJ1_9BACT</name>
<dbReference type="InterPro" id="IPR007492">
    <property type="entry name" value="LytTR_DNA-bd_dom"/>
</dbReference>
<dbReference type="SUPFAM" id="SSF52172">
    <property type="entry name" value="CheY-like"/>
    <property type="match status" value="1"/>
</dbReference>
<dbReference type="GO" id="GO:0003677">
    <property type="term" value="F:DNA binding"/>
    <property type="evidence" value="ECO:0007669"/>
    <property type="project" value="UniProtKB-KW"/>
</dbReference>
<evidence type="ECO:0000256" key="1">
    <source>
        <dbReference type="PROSITE-ProRule" id="PRU00169"/>
    </source>
</evidence>
<dbReference type="SMART" id="SM00448">
    <property type="entry name" value="REC"/>
    <property type="match status" value="1"/>
</dbReference>
<dbReference type="InterPro" id="IPR011006">
    <property type="entry name" value="CheY-like_superfamily"/>
</dbReference>
<dbReference type="PANTHER" id="PTHR37299:SF1">
    <property type="entry name" value="STAGE 0 SPORULATION PROTEIN A HOMOLOG"/>
    <property type="match status" value="1"/>
</dbReference>